<evidence type="ECO:0000256" key="9">
    <source>
        <dbReference type="ARBA" id="ARBA00023303"/>
    </source>
</evidence>
<feature type="domain" description="CSC1/OSCA1-like cytosolic" evidence="14">
    <location>
        <begin position="210"/>
        <end position="371"/>
    </location>
</feature>
<evidence type="ECO:0000256" key="10">
    <source>
        <dbReference type="SAM" id="MobiDB-lite"/>
    </source>
</evidence>
<evidence type="ECO:0000256" key="6">
    <source>
        <dbReference type="ARBA" id="ARBA00022989"/>
    </source>
</evidence>
<dbReference type="PANTHER" id="PTHR13018">
    <property type="entry name" value="PROBABLE MEMBRANE PROTEIN DUF221-RELATED"/>
    <property type="match status" value="1"/>
</dbReference>
<feature type="transmembrane region" description="Helical" evidence="11">
    <location>
        <begin position="91"/>
        <end position="109"/>
    </location>
</feature>
<evidence type="ECO:0000256" key="2">
    <source>
        <dbReference type="ARBA" id="ARBA00007779"/>
    </source>
</evidence>
<dbReference type="InterPro" id="IPR032880">
    <property type="entry name" value="CSC1/OSCA1-like_N"/>
</dbReference>
<protein>
    <recommendedName>
        <fullName evidence="17">Calcium permeable stress-gated cation channel 1</fullName>
    </recommendedName>
</protein>
<dbReference type="InterPro" id="IPR045122">
    <property type="entry name" value="Csc1-like"/>
</dbReference>
<evidence type="ECO:0008006" key="17">
    <source>
        <dbReference type="Google" id="ProtNLM"/>
    </source>
</evidence>
<dbReference type="InterPro" id="IPR003864">
    <property type="entry name" value="CSC1/OSCA1-like_7TM"/>
</dbReference>
<proteinExistence type="inferred from homology"/>
<feature type="transmembrane region" description="Helical" evidence="11">
    <location>
        <begin position="428"/>
        <end position="449"/>
    </location>
</feature>
<sequence length="715" mass="82848">MATLADIGVAAAINILSAFIFFLAFSILRLQPFNDRVYFRKWYLKGLRTDPARGEAYVRKFVNLNWRSYLKFLNWVPETIRMPEPELIDHAGLDSVVYLRIYLLGYALIENHLIKLKIFCPIAFLAWTILVPINWTSTGLERAKITNITSSGIDKLSISNVHSRSERFWGHMVMAYAFTFWTCYMLLKEYEKVASMRLQFLAEEKRRPDQFTVLVRNVPHDAHESVSELVEHFFLVNHPDHYLTHQVVYNTNKLARLARKKKKLQNWLVYYQNKHERTKEEPEMKTSFLGLWGDKVEAIHYHVTEIDKLTKKIELERERVINDPKSIMPVAFVSFKTRWAAAVCAQTQQTRNPTLWLTQWAPEPRDVYWRNLPIPYVSLTIRRLIIAVAFFFLTFCFMFPIAFVQALASLDGIHKNAPWLNPLVRIPLVKSFIQGFLPGIVLKLFLIFLPRTLMIMSKFEGFESLSSLERRSASRYYIFSFVNIFLGNILTGTALQQLDSFIHQPASQYPSTIGNAIPLKASFFITFIMVDGWSSIAAEVLMLKPLLYYHLKNFFLVKTEKDREEATDPGSIGFISGEPQMQLYFLLGLVYAAVTPTVLPFIIVFFGLAYVIFRHQEAMMKDTVEKAREPNLNLKTFLKNAYVHPVFKDNIDYDDDDNDNDNEEILSENYESESAMTVPTKRHSRKNTPSPDRITDASSPSKSPTHSNLNHHSEP</sequence>
<dbReference type="Pfam" id="PF13967">
    <property type="entry name" value="RSN1_TM"/>
    <property type="match status" value="1"/>
</dbReference>
<keyword evidence="6 11" id="KW-1133">Transmembrane helix</keyword>
<evidence type="ECO:0000256" key="3">
    <source>
        <dbReference type="ARBA" id="ARBA00022448"/>
    </source>
</evidence>
<evidence type="ECO:0000259" key="14">
    <source>
        <dbReference type="Pfam" id="PF14703"/>
    </source>
</evidence>
<organism evidence="15 16">
    <name type="scientific">Lupinus luteus</name>
    <name type="common">European yellow lupine</name>
    <dbReference type="NCBI Taxonomy" id="3873"/>
    <lineage>
        <taxon>Eukaryota</taxon>
        <taxon>Viridiplantae</taxon>
        <taxon>Streptophyta</taxon>
        <taxon>Embryophyta</taxon>
        <taxon>Tracheophyta</taxon>
        <taxon>Spermatophyta</taxon>
        <taxon>Magnoliopsida</taxon>
        <taxon>eudicotyledons</taxon>
        <taxon>Gunneridae</taxon>
        <taxon>Pentapetalae</taxon>
        <taxon>rosids</taxon>
        <taxon>fabids</taxon>
        <taxon>Fabales</taxon>
        <taxon>Fabaceae</taxon>
        <taxon>Papilionoideae</taxon>
        <taxon>50 kb inversion clade</taxon>
        <taxon>genistoids sensu lato</taxon>
        <taxon>core genistoids</taxon>
        <taxon>Genisteae</taxon>
        <taxon>Lupinus</taxon>
    </lineage>
</organism>
<evidence type="ECO:0000256" key="5">
    <source>
        <dbReference type="ARBA" id="ARBA00022837"/>
    </source>
</evidence>
<evidence type="ECO:0000256" key="7">
    <source>
        <dbReference type="ARBA" id="ARBA00023065"/>
    </source>
</evidence>
<dbReference type="AlphaFoldDB" id="A0AAV1XPQ4"/>
<keyword evidence="8 11" id="KW-0472">Membrane</keyword>
<feature type="transmembrane region" description="Helical" evidence="11">
    <location>
        <begin position="116"/>
        <end position="135"/>
    </location>
</feature>
<name>A0AAV1XPQ4_LUPLU</name>
<dbReference type="Proteomes" id="UP001497480">
    <property type="component" value="Unassembled WGS sequence"/>
</dbReference>
<feature type="transmembrane region" description="Helical" evidence="11">
    <location>
        <begin position="168"/>
        <end position="187"/>
    </location>
</feature>
<feature type="transmembrane region" description="Helical" evidence="11">
    <location>
        <begin position="7"/>
        <end position="28"/>
    </location>
</feature>
<gene>
    <name evidence="15" type="ORF">LLUT_LOCUS24130</name>
</gene>
<feature type="compositionally biased region" description="Polar residues" evidence="10">
    <location>
        <begin position="696"/>
        <end position="715"/>
    </location>
</feature>
<feature type="transmembrane region" description="Helical" evidence="11">
    <location>
        <begin position="583"/>
        <end position="613"/>
    </location>
</feature>
<dbReference type="Pfam" id="PF02714">
    <property type="entry name" value="RSN1_7TM"/>
    <property type="match status" value="1"/>
</dbReference>
<accession>A0AAV1XPQ4</accession>
<feature type="transmembrane region" description="Helical" evidence="11">
    <location>
        <begin position="384"/>
        <end position="408"/>
    </location>
</feature>
<comment type="similarity">
    <text evidence="2">Belongs to the CSC1 (TC 1.A.17) family.</text>
</comment>
<keyword evidence="7" id="KW-0406">Ion transport</keyword>
<comment type="caution">
    <text evidence="15">The sequence shown here is derived from an EMBL/GenBank/DDBJ whole genome shotgun (WGS) entry which is preliminary data.</text>
</comment>
<feature type="domain" description="CSC1/OSCA1-like 7TM region" evidence="12">
    <location>
        <begin position="382"/>
        <end position="616"/>
    </location>
</feature>
<feature type="region of interest" description="Disordered" evidence="10">
    <location>
        <begin position="652"/>
        <end position="715"/>
    </location>
</feature>
<evidence type="ECO:0000256" key="11">
    <source>
        <dbReference type="SAM" id="Phobius"/>
    </source>
</evidence>
<keyword evidence="5" id="KW-0106">Calcium</keyword>
<feature type="transmembrane region" description="Helical" evidence="11">
    <location>
        <begin position="476"/>
        <end position="495"/>
    </location>
</feature>
<feature type="compositionally biased region" description="Acidic residues" evidence="10">
    <location>
        <begin position="652"/>
        <end position="666"/>
    </location>
</feature>
<evidence type="ECO:0000259" key="13">
    <source>
        <dbReference type="Pfam" id="PF13967"/>
    </source>
</evidence>
<dbReference type="GO" id="GO:0005886">
    <property type="term" value="C:plasma membrane"/>
    <property type="evidence" value="ECO:0007669"/>
    <property type="project" value="TreeGrafter"/>
</dbReference>
<evidence type="ECO:0000313" key="16">
    <source>
        <dbReference type="Proteomes" id="UP001497480"/>
    </source>
</evidence>
<keyword evidence="9" id="KW-0407">Ion channel</keyword>
<dbReference type="EMBL" id="CAXHTB010000016">
    <property type="protein sequence ID" value="CAL0323070.1"/>
    <property type="molecule type" value="Genomic_DNA"/>
</dbReference>
<reference evidence="15 16" key="1">
    <citation type="submission" date="2024-03" db="EMBL/GenBank/DDBJ databases">
        <authorList>
            <person name="Martinez-Hernandez J."/>
        </authorList>
    </citation>
    <scope>NUCLEOTIDE SEQUENCE [LARGE SCALE GENOMIC DNA]</scope>
</reference>
<evidence type="ECO:0000259" key="12">
    <source>
        <dbReference type="Pfam" id="PF02714"/>
    </source>
</evidence>
<keyword evidence="16" id="KW-1185">Reference proteome</keyword>
<evidence type="ECO:0000256" key="8">
    <source>
        <dbReference type="ARBA" id="ARBA00023136"/>
    </source>
</evidence>
<dbReference type="InterPro" id="IPR027815">
    <property type="entry name" value="CSC1/OSCA1-like_cyt"/>
</dbReference>
<dbReference type="PANTHER" id="PTHR13018:SF93">
    <property type="entry name" value="PROTEIN OSCA1"/>
    <property type="match status" value="1"/>
</dbReference>
<evidence type="ECO:0000256" key="4">
    <source>
        <dbReference type="ARBA" id="ARBA00022692"/>
    </source>
</evidence>
<comment type="subcellular location">
    <subcellularLocation>
        <location evidence="1">Membrane</location>
        <topology evidence="1">Multi-pass membrane protein</topology>
    </subcellularLocation>
</comment>
<feature type="domain" description="CSC1/OSCA1-like N-terminal transmembrane" evidence="13">
    <location>
        <begin position="7"/>
        <end position="189"/>
    </location>
</feature>
<dbReference type="GO" id="GO:0005227">
    <property type="term" value="F:calcium-activated cation channel activity"/>
    <property type="evidence" value="ECO:0007669"/>
    <property type="project" value="InterPro"/>
</dbReference>
<keyword evidence="3" id="KW-0813">Transport</keyword>
<dbReference type="Pfam" id="PF14703">
    <property type="entry name" value="PHM7_cyt"/>
    <property type="match status" value="1"/>
</dbReference>
<evidence type="ECO:0000256" key="1">
    <source>
        <dbReference type="ARBA" id="ARBA00004141"/>
    </source>
</evidence>
<keyword evidence="4 11" id="KW-0812">Transmembrane</keyword>
<evidence type="ECO:0000313" key="15">
    <source>
        <dbReference type="EMBL" id="CAL0323070.1"/>
    </source>
</evidence>